<dbReference type="AlphaFoldDB" id="A0A5D4M671"/>
<evidence type="ECO:0000256" key="1">
    <source>
        <dbReference type="SAM" id="Phobius"/>
    </source>
</evidence>
<name>A0A5D4M671_9BACI</name>
<accession>A0A5D4M671</accession>
<gene>
    <name evidence="2" type="ORF">FZC84_19485</name>
</gene>
<keyword evidence="1" id="KW-0472">Membrane</keyword>
<reference evidence="2 3" key="1">
    <citation type="submission" date="2019-08" db="EMBL/GenBank/DDBJ databases">
        <title>Bacillus genomes from the desert of Cuatro Cienegas, Coahuila.</title>
        <authorList>
            <person name="Olmedo-Alvarez G."/>
        </authorList>
    </citation>
    <scope>NUCLEOTIDE SEQUENCE [LARGE SCALE GENOMIC DNA]</scope>
    <source>
        <strain evidence="2 3">CH128b_4D</strain>
    </source>
</reference>
<evidence type="ECO:0000313" key="2">
    <source>
        <dbReference type="EMBL" id="TYR97414.1"/>
    </source>
</evidence>
<feature type="transmembrane region" description="Helical" evidence="1">
    <location>
        <begin position="69"/>
        <end position="91"/>
    </location>
</feature>
<feature type="transmembrane region" description="Helical" evidence="1">
    <location>
        <begin position="97"/>
        <end position="115"/>
    </location>
</feature>
<keyword evidence="1" id="KW-0812">Transmembrane</keyword>
<sequence>MDEENDLTFKESRLVHTSLTIVIVTMMFSALPEWSKFFFYMNAVVAAGAIIVSVNSWKRTELKKRYFSVLSYALLFSMSFMCAQPILRVAWGEGHSLWFYLGAIWVITFFVTTYMKENIFQAFSNTFENRFSISFHIAALLLILATPVVIVLVNIDDLYSQNTQFYLFGALLYICSMLLLTMLPAFLKHPKEIMKEEAEKTSRKLS</sequence>
<feature type="transmembrane region" description="Helical" evidence="1">
    <location>
        <begin position="12"/>
        <end position="31"/>
    </location>
</feature>
<keyword evidence="1" id="KW-1133">Transmembrane helix</keyword>
<dbReference type="Proteomes" id="UP000325182">
    <property type="component" value="Unassembled WGS sequence"/>
</dbReference>
<feature type="transmembrane region" description="Helical" evidence="1">
    <location>
        <begin position="135"/>
        <end position="153"/>
    </location>
</feature>
<dbReference type="RefSeq" id="WP_148954922.1">
    <property type="nucleotide sequence ID" value="NZ_VTEG01000021.1"/>
</dbReference>
<dbReference type="EMBL" id="VTEG01000021">
    <property type="protein sequence ID" value="TYR97414.1"/>
    <property type="molecule type" value="Genomic_DNA"/>
</dbReference>
<evidence type="ECO:0000313" key="3">
    <source>
        <dbReference type="Proteomes" id="UP000325182"/>
    </source>
</evidence>
<feature type="transmembrane region" description="Helical" evidence="1">
    <location>
        <begin position="37"/>
        <end position="57"/>
    </location>
</feature>
<organism evidence="2 3">
    <name type="scientific">Rossellomorea vietnamensis</name>
    <dbReference type="NCBI Taxonomy" id="218284"/>
    <lineage>
        <taxon>Bacteria</taxon>
        <taxon>Bacillati</taxon>
        <taxon>Bacillota</taxon>
        <taxon>Bacilli</taxon>
        <taxon>Bacillales</taxon>
        <taxon>Bacillaceae</taxon>
        <taxon>Rossellomorea</taxon>
    </lineage>
</organism>
<proteinExistence type="predicted"/>
<feature type="transmembrane region" description="Helical" evidence="1">
    <location>
        <begin position="165"/>
        <end position="187"/>
    </location>
</feature>
<protein>
    <submittedName>
        <fullName evidence="2">Uncharacterized protein</fullName>
    </submittedName>
</protein>
<comment type="caution">
    <text evidence="2">The sequence shown here is derived from an EMBL/GenBank/DDBJ whole genome shotgun (WGS) entry which is preliminary data.</text>
</comment>